<dbReference type="Proteomes" id="UP001321526">
    <property type="component" value="Chromosome"/>
</dbReference>
<proteinExistence type="predicted"/>
<evidence type="ECO:0000313" key="1">
    <source>
        <dbReference type="EMBL" id="WFF40771.1"/>
    </source>
</evidence>
<dbReference type="InterPro" id="IPR019238">
    <property type="entry name" value="AbiEi_2"/>
</dbReference>
<protein>
    <recommendedName>
        <fullName evidence="3">HTH marR-type domain-containing protein</fullName>
    </recommendedName>
</protein>
<evidence type="ECO:0000313" key="2">
    <source>
        <dbReference type="Proteomes" id="UP001321526"/>
    </source>
</evidence>
<keyword evidence="2" id="KW-1185">Reference proteome</keyword>
<sequence>MDTYKYWTYVNIGHAMHAWEWDIEDEIAREIVAAALAACERETALPVTPSAIMHIDTPTHTHVAQADTADLIVEIGGHRFRGEVKRWAAHRLRELVHASASDPERLLIVDYLNANAAQRLAAQGIQFIDTAGNAHLDRPGLKILIRGQPRPAALTRDGLNAPGDKAFQRKGLILIYHLLTRPELVTASLRTLAAESGVSHGTADNVIKALDSGGFIAQGRGGRRRLTDPRRLRDRWVTGYAETLAPKLELGAFYREATDWWGSAEVTDLSAAWGGEVAAARYTGYLQPELATLFVPRANLPALMQRYRLTQPPAGRPANLRLRERFWGDDAETDTTGLVHPLLAYADLLASQDARNADTARVLHDRYLVDTHQPA</sequence>
<evidence type="ECO:0008006" key="3">
    <source>
        <dbReference type="Google" id="ProtNLM"/>
    </source>
</evidence>
<organism evidence="1 2">
    <name type="scientific">Salinicola endophyticus</name>
    <dbReference type="NCBI Taxonomy" id="1949083"/>
    <lineage>
        <taxon>Bacteria</taxon>
        <taxon>Pseudomonadati</taxon>
        <taxon>Pseudomonadota</taxon>
        <taxon>Gammaproteobacteria</taxon>
        <taxon>Oceanospirillales</taxon>
        <taxon>Halomonadaceae</taxon>
        <taxon>Salinicola</taxon>
    </lineage>
</organism>
<accession>A0ABY8FDA1</accession>
<name>A0ABY8FDA1_9GAMM</name>
<dbReference type="Pfam" id="PF09952">
    <property type="entry name" value="AbiEi_2"/>
    <property type="match status" value="1"/>
</dbReference>
<reference evidence="1 2" key="1">
    <citation type="submission" date="2019-01" db="EMBL/GenBank/DDBJ databases">
        <title>Genome sequence of Salinicola endophyticus REST5.</title>
        <authorList>
            <person name="Nascimento F.X."/>
        </authorList>
    </citation>
    <scope>NUCLEOTIDE SEQUENCE [LARGE SCALE GENOMIC DNA]</scope>
    <source>
        <strain evidence="1 2">REST5</strain>
    </source>
</reference>
<dbReference type="EMBL" id="CP035631">
    <property type="protein sequence ID" value="WFF40771.1"/>
    <property type="molecule type" value="Genomic_DNA"/>
</dbReference>
<gene>
    <name evidence="1" type="ORF">EVC62_04245</name>
</gene>